<protein>
    <submittedName>
        <fullName evidence="1">Uncharacterized protein DUF1186</fullName>
    </submittedName>
</protein>
<dbReference type="Proteomes" id="UP000253529">
    <property type="component" value="Unassembled WGS sequence"/>
</dbReference>
<sequence>MPTDTTLPTTWNDALKALDDIEDPPREVLSWASANWDAAATRLVERLGEFAAGRRDRVSAAEAFYIAHLCGEKAETRAFPILCRLIAEDPRIADWLDDAVTETLPGILIRVFDGDAARLRNAIESEAGDAFARASALAALGYLVRARAAMTDGDMRAFLRRLRRDAAPRRESVFWLIWASTAADLGFAGMRAEVADLRREGFIPEGDFSRADFDARVALARSDATGLRAFAFDFVTPLDDATSAILTMAGVQAAQAARRLQALSAGRR</sequence>
<name>A0A366EVU4_9HYPH</name>
<dbReference type="EMBL" id="QNRK01000030">
    <property type="protein sequence ID" value="RBP06513.1"/>
    <property type="molecule type" value="Genomic_DNA"/>
</dbReference>
<dbReference type="InterPro" id="IPR010602">
    <property type="entry name" value="DUF1186"/>
</dbReference>
<comment type="caution">
    <text evidence="1">The sequence shown here is derived from an EMBL/GenBank/DDBJ whole genome shotgun (WGS) entry which is preliminary data.</text>
</comment>
<dbReference type="Pfam" id="PF06685">
    <property type="entry name" value="DUF1186"/>
    <property type="match status" value="1"/>
</dbReference>
<dbReference type="RefSeq" id="WP_170153353.1">
    <property type="nucleotide sequence ID" value="NZ_QNRK01000030.1"/>
</dbReference>
<evidence type="ECO:0000313" key="1">
    <source>
        <dbReference type="EMBL" id="RBP06513.1"/>
    </source>
</evidence>
<evidence type="ECO:0000313" key="2">
    <source>
        <dbReference type="Proteomes" id="UP000253529"/>
    </source>
</evidence>
<accession>A0A366EVU4</accession>
<reference evidence="1 2" key="1">
    <citation type="submission" date="2018-06" db="EMBL/GenBank/DDBJ databases">
        <title>Genomic Encyclopedia of Type Strains, Phase IV (KMG-IV): sequencing the most valuable type-strain genomes for metagenomic binning, comparative biology and taxonomic classification.</title>
        <authorList>
            <person name="Goeker M."/>
        </authorList>
    </citation>
    <scope>NUCLEOTIDE SEQUENCE [LARGE SCALE GENOMIC DNA]</scope>
    <source>
        <strain evidence="1 2">DSM 24875</strain>
    </source>
</reference>
<organism evidence="1 2">
    <name type="scientific">Roseiarcus fermentans</name>
    <dbReference type="NCBI Taxonomy" id="1473586"/>
    <lineage>
        <taxon>Bacteria</taxon>
        <taxon>Pseudomonadati</taxon>
        <taxon>Pseudomonadota</taxon>
        <taxon>Alphaproteobacteria</taxon>
        <taxon>Hyphomicrobiales</taxon>
        <taxon>Roseiarcaceae</taxon>
        <taxon>Roseiarcus</taxon>
    </lineage>
</organism>
<keyword evidence="2" id="KW-1185">Reference proteome</keyword>
<gene>
    <name evidence="1" type="ORF">DFR50_13070</name>
</gene>
<proteinExistence type="predicted"/>
<dbReference type="AlphaFoldDB" id="A0A366EVU4"/>